<dbReference type="InParanoid" id="A0A7L9FKF3"/>
<dbReference type="InterPro" id="IPR015254">
    <property type="entry name" value="AGOG-like"/>
</dbReference>
<dbReference type="Proteomes" id="UP000594121">
    <property type="component" value="Chromosome"/>
</dbReference>
<name>A0A7L9FKF3_9CREN</name>
<evidence type="ECO:0000313" key="1">
    <source>
        <dbReference type="EMBL" id="QOJ79493.1"/>
    </source>
</evidence>
<accession>A0A7L9FKF3</accession>
<dbReference type="SUPFAM" id="SSF48150">
    <property type="entry name" value="DNA-glycosylase"/>
    <property type="match status" value="1"/>
</dbReference>
<keyword evidence="2" id="KW-1185">Reference proteome</keyword>
<reference evidence="1 2" key="1">
    <citation type="submission" date="2020-10" db="EMBL/GenBank/DDBJ databases">
        <title>Thermofilum lucidum 3507LT sp. nov. a novel member of Thermofilaceae family isolated from Chile hot spring, and proposal of description order Thermofilales.</title>
        <authorList>
            <person name="Zayulina K.S."/>
            <person name="Elcheninov A.G."/>
            <person name="Toshchakov S.V."/>
            <person name="Kublanov I.V."/>
        </authorList>
    </citation>
    <scope>NUCLEOTIDE SEQUENCE [LARGE SCALE GENOMIC DNA]</scope>
    <source>
        <strain evidence="1 2">3507LT</strain>
    </source>
</reference>
<organism evidence="1 2">
    <name type="scientific">Infirmifilum lucidum</name>
    <dbReference type="NCBI Taxonomy" id="2776706"/>
    <lineage>
        <taxon>Archaea</taxon>
        <taxon>Thermoproteota</taxon>
        <taxon>Thermoprotei</taxon>
        <taxon>Thermofilales</taxon>
        <taxon>Thermofilaceae</taxon>
        <taxon>Infirmifilum</taxon>
    </lineage>
</organism>
<proteinExistence type="predicted"/>
<dbReference type="InterPro" id="IPR011257">
    <property type="entry name" value="DNA_glycosylase"/>
</dbReference>
<dbReference type="RefSeq" id="WP_192819465.1">
    <property type="nucleotide sequence ID" value="NZ_CP062310.1"/>
</dbReference>
<dbReference type="GeneID" id="59148881"/>
<gene>
    <name evidence="1" type="ORF">IG193_03255</name>
</gene>
<protein>
    <submittedName>
        <fullName evidence="1">N-glycosylase/DNA lyase</fullName>
    </submittedName>
</protein>
<dbReference type="GO" id="GO:0003906">
    <property type="term" value="F:DNA-(apurinic or apyrimidinic site) endonuclease activity"/>
    <property type="evidence" value="ECO:0007669"/>
    <property type="project" value="InterPro"/>
</dbReference>
<dbReference type="InterPro" id="IPR023170">
    <property type="entry name" value="HhH_base_excis_C"/>
</dbReference>
<keyword evidence="1" id="KW-0456">Lyase</keyword>
<dbReference type="EMBL" id="CP062310">
    <property type="protein sequence ID" value="QOJ79493.1"/>
    <property type="molecule type" value="Genomic_DNA"/>
</dbReference>
<evidence type="ECO:0000313" key="2">
    <source>
        <dbReference type="Proteomes" id="UP000594121"/>
    </source>
</evidence>
<dbReference type="GO" id="GO:0016829">
    <property type="term" value="F:lyase activity"/>
    <property type="evidence" value="ECO:0007669"/>
    <property type="project" value="UniProtKB-KW"/>
</dbReference>
<sequence length="284" mass="31853">MLYPNEKRAREVGAALGEPRLVWAFISADPQFHSVKTILEKMGFREGLLYIVGVSLVSYLLTTRGEEHWALAAEFSSRPYSQSLRKFVRESPSLARLREQRLRRLELYLSRAVPLLEPEIEKESIDLSRILASLSTAMEATPDSKTSAFAAKMALYTAVAGGRRFSGGDKVPIPVDYRVSLTTLTSGMLEGWTCQQDIRRLAQIIRSSLRTTIVRLWEAASKAAEKPPVLLDSVAWVSGLCIDENIERPAIIGECIARKVGVDSYLDRLSVLWGYLDRCNYSRP</sequence>
<dbReference type="GO" id="GO:0006281">
    <property type="term" value="P:DNA repair"/>
    <property type="evidence" value="ECO:0007669"/>
    <property type="project" value="InterPro"/>
</dbReference>
<dbReference type="AlphaFoldDB" id="A0A7L9FKF3"/>
<dbReference type="KEGG" id="thel:IG193_03255"/>
<dbReference type="Gene3D" id="1.10.340.30">
    <property type="entry name" value="Hypothetical protein, domain 2"/>
    <property type="match status" value="1"/>
</dbReference>
<dbReference type="Gene3D" id="1.10.1670.10">
    <property type="entry name" value="Helix-hairpin-Helix base-excision DNA repair enzymes (C-terminal)"/>
    <property type="match status" value="1"/>
</dbReference>
<dbReference type="Pfam" id="PF09171">
    <property type="entry name" value="AGOG"/>
    <property type="match status" value="1"/>
</dbReference>
<dbReference type="GO" id="GO:0016799">
    <property type="term" value="F:hydrolase activity, hydrolyzing N-glycosyl compounds"/>
    <property type="evidence" value="ECO:0007669"/>
    <property type="project" value="InterPro"/>
</dbReference>